<dbReference type="AlphaFoldDB" id="A0A4R6B3U3"/>
<dbReference type="Pfam" id="PF13924">
    <property type="entry name" value="Lipocalin_5"/>
    <property type="match status" value="1"/>
</dbReference>
<name>A0A4R6B3U3_9RHOB</name>
<organism evidence="2 3">
    <name type="scientific">Meridianimarinicoccus aquatilis</name>
    <dbReference type="NCBI Taxonomy" id="2552766"/>
    <lineage>
        <taxon>Bacteria</taxon>
        <taxon>Pseudomonadati</taxon>
        <taxon>Pseudomonadota</taxon>
        <taxon>Alphaproteobacteria</taxon>
        <taxon>Rhodobacterales</taxon>
        <taxon>Paracoccaceae</taxon>
        <taxon>Meridianimarinicoccus</taxon>
    </lineage>
</organism>
<dbReference type="Proteomes" id="UP000294562">
    <property type="component" value="Unassembled WGS sequence"/>
</dbReference>
<dbReference type="EMBL" id="SMZO01000003">
    <property type="protein sequence ID" value="TDL91032.1"/>
    <property type="molecule type" value="Genomic_DNA"/>
</dbReference>
<evidence type="ECO:0000313" key="3">
    <source>
        <dbReference type="Proteomes" id="UP000294562"/>
    </source>
</evidence>
<keyword evidence="3" id="KW-1185">Reference proteome</keyword>
<proteinExistence type="predicted"/>
<reference evidence="2 3" key="1">
    <citation type="submission" date="2019-03" db="EMBL/GenBank/DDBJ databases">
        <title>Rhodobacteraceae bacterium SM1902, a new member of the family Rhodobacteraceae isolated from Yantai.</title>
        <authorList>
            <person name="Sun Y."/>
        </authorList>
    </citation>
    <scope>NUCLEOTIDE SEQUENCE [LARGE SCALE GENOMIC DNA]</scope>
    <source>
        <strain evidence="2 3">SM1902</strain>
    </source>
</reference>
<evidence type="ECO:0000313" key="2">
    <source>
        <dbReference type="EMBL" id="TDL91032.1"/>
    </source>
</evidence>
<dbReference type="OrthoDB" id="118834at2"/>
<evidence type="ECO:0000259" key="1">
    <source>
        <dbReference type="Pfam" id="PF13924"/>
    </source>
</evidence>
<gene>
    <name evidence="2" type="ORF">E2L05_01800</name>
</gene>
<protein>
    <submittedName>
        <fullName evidence="2">Lipocalin-like domain-containing protein</fullName>
    </submittedName>
</protein>
<feature type="domain" description="Lipocalin-like" evidence="1">
    <location>
        <begin position="33"/>
        <end position="165"/>
    </location>
</feature>
<accession>A0A4R6B3U3</accession>
<sequence length="169" mass="18334">MGDLRRSGKPPARAKGRHAVVPWGLIVTDQLLGTWHLASWTNTHPDGSISHPFGPAPTGYINYSADGFFFVHIARAHRAQTPSTDPFGGTRAEDSAAMKSHLTYAGRFTFNGDHVLHHVTHASFQNWVGGDQRREVTLKGDHLTLSAVGIMLDGASVTATLNWTRANNG</sequence>
<comment type="caution">
    <text evidence="2">The sequence shown here is derived from an EMBL/GenBank/DDBJ whole genome shotgun (WGS) entry which is preliminary data.</text>
</comment>
<dbReference type="InterPro" id="IPR024311">
    <property type="entry name" value="Lipocalin-like"/>
</dbReference>